<dbReference type="Pfam" id="PF24157">
    <property type="entry name" value="DUF7408"/>
    <property type="match status" value="1"/>
</dbReference>
<dbReference type="STRING" id="1867952.MTBPR1_90065"/>
<dbReference type="SUPFAM" id="SSF52317">
    <property type="entry name" value="Class I glutamine amidotransferase-like"/>
    <property type="match status" value="1"/>
</dbReference>
<dbReference type="CDD" id="cd03143">
    <property type="entry name" value="A4_beta-galactosidase_middle_domain"/>
    <property type="match status" value="1"/>
</dbReference>
<keyword evidence="1" id="KW-0472">Membrane</keyword>
<gene>
    <name evidence="3" type="ORF">MTBPR1_90065</name>
</gene>
<proteinExistence type="predicted"/>
<protein>
    <recommendedName>
        <fullName evidence="2">DUF7408 domain-containing protein</fullName>
    </recommendedName>
</protein>
<dbReference type="AlphaFoldDB" id="A0A1C3RLX3"/>
<dbReference type="InterPro" id="IPR029062">
    <property type="entry name" value="Class_I_gatase-like"/>
</dbReference>
<feature type="transmembrane region" description="Helical" evidence="1">
    <location>
        <begin position="659"/>
        <end position="677"/>
    </location>
</feature>
<evidence type="ECO:0000259" key="2">
    <source>
        <dbReference type="Pfam" id="PF24157"/>
    </source>
</evidence>
<dbReference type="OrthoDB" id="9769144at2"/>
<evidence type="ECO:0000256" key="1">
    <source>
        <dbReference type="SAM" id="Phobius"/>
    </source>
</evidence>
<evidence type="ECO:0000313" key="3">
    <source>
        <dbReference type="EMBL" id="SCA58218.1"/>
    </source>
</evidence>
<dbReference type="Proteomes" id="UP000231658">
    <property type="component" value="Unassembled WGS sequence"/>
</dbReference>
<organism evidence="3 4">
    <name type="scientific">Candidatus Terasakiella magnetica</name>
    <dbReference type="NCBI Taxonomy" id="1867952"/>
    <lineage>
        <taxon>Bacteria</taxon>
        <taxon>Pseudomonadati</taxon>
        <taxon>Pseudomonadota</taxon>
        <taxon>Alphaproteobacteria</taxon>
        <taxon>Rhodospirillales</taxon>
        <taxon>Terasakiellaceae</taxon>
        <taxon>Terasakiella</taxon>
    </lineage>
</organism>
<feature type="transmembrane region" description="Helical" evidence="1">
    <location>
        <begin position="12"/>
        <end position="30"/>
    </location>
</feature>
<accession>A0A1C3RLX3</accession>
<dbReference type="Gene3D" id="3.40.50.880">
    <property type="match status" value="1"/>
</dbReference>
<keyword evidence="1" id="KW-1133">Transmembrane helix</keyword>
<keyword evidence="1" id="KW-0812">Transmembrane</keyword>
<evidence type="ECO:0000313" key="4">
    <source>
        <dbReference type="Proteomes" id="UP000231658"/>
    </source>
</evidence>
<feature type="transmembrane region" description="Helical" evidence="1">
    <location>
        <begin position="37"/>
        <end position="57"/>
    </location>
</feature>
<reference evidence="3 4" key="1">
    <citation type="submission" date="2016-07" db="EMBL/GenBank/DDBJ databases">
        <authorList>
            <person name="Lefevre C.T."/>
        </authorList>
    </citation>
    <scope>NUCLEOTIDE SEQUENCE [LARGE SCALE GENOMIC DNA]</scope>
    <source>
        <strain evidence="3">PR1</strain>
    </source>
</reference>
<dbReference type="PANTHER" id="PTHR37947">
    <property type="entry name" value="BLL2462 PROTEIN"/>
    <property type="match status" value="1"/>
</dbReference>
<dbReference type="RefSeq" id="WP_069190221.1">
    <property type="nucleotide sequence ID" value="NZ_FLYE01000048.1"/>
</dbReference>
<dbReference type="EMBL" id="FLYE01000048">
    <property type="protein sequence ID" value="SCA58218.1"/>
    <property type="molecule type" value="Genomic_DNA"/>
</dbReference>
<dbReference type="InterPro" id="IPR055831">
    <property type="entry name" value="DUF7408"/>
</dbReference>
<feature type="domain" description="DUF7408" evidence="2">
    <location>
        <begin position="331"/>
        <end position="472"/>
    </location>
</feature>
<keyword evidence="4" id="KW-1185">Reference proteome</keyword>
<name>A0A1C3RLX3_9PROT</name>
<sequence>MSNIALDPLLPLPLLLALGLMILGFGLWSIMQSSRAVWFRLIAAFLVLASLFNPQIMQNDTRALKDIALVLVDQSPSQQLEKRQQQSDMARAYLEKEGTLYQDLELRFITITTDGKEDKLGTRALSLLRQTISGIDPQRYAGTVLISDGQIHDVKDYENIPGPFHLLITGQKQDQDRRIEVINAPRYGLVGKPLNLQVRVLDNAKPNDKAPLFLIKPDGSKQTFTPSGKDGIQEATFIMDHAGQSVLILETEPLKGEISLSNNRAALSINGVRDRLRVLLVSGLPHQGQRTWRNILRSDPAVDLVHFTILRPSDKEDFTPLNELSLIAFPVRELFEEKLDDFDLIIFDRYYKHNVLSEGYFDNITDYVRDGGALLVSAGPDFSGPRSLSKTRLKELLPLKPSGSIQDDRPFRLKKSQTGKRHPITTRLNTSEKDWGRWMRLIQTHEFQGQTILESEDKQPVLIVERVEKGRLAMLLSDHIWLWARGFDGGGPHSELVRNLVHWLMKEPDLEEERLSLTQVSETELEITRQSLTPIKGPITLTRPDESREEITLKAKGKGLSSSRIQAKATGIYRVNDDHYSAVLTKGSINPKEFLDPRASDQPLKEFITHVGGTSHWLADGLPLLKRVAGKSNVGGRGWFGLPRNKAEAIIGVKKSSLLPPWAIFLLVCGLLCLGWWRESR</sequence>
<dbReference type="PANTHER" id="PTHR37947:SF1">
    <property type="entry name" value="BLL2462 PROTEIN"/>
    <property type="match status" value="1"/>
</dbReference>